<keyword evidence="1" id="KW-0547">Nucleotide-binding</keyword>
<evidence type="ECO:0000313" key="7">
    <source>
        <dbReference type="EMBL" id="MDQ0428935.1"/>
    </source>
</evidence>
<dbReference type="Gene3D" id="3.40.50.10660">
    <property type="entry name" value="PrpR receptor domain-like"/>
    <property type="match status" value="1"/>
</dbReference>
<evidence type="ECO:0000256" key="2">
    <source>
        <dbReference type="ARBA" id="ARBA00022840"/>
    </source>
</evidence>
<organism evidence="7 8">
    <name type="scientific">Planomicrobium stackebrandtii</name>
    <dbReference type="NCBI Taxonomy" id="253160"/>
    <lineage>
        <taxon>Bacteria</taxon>
        <taxon>Bacillati</taxon>
        <taxon>Bacillota</taxon>
        <taxon>Bacilli</taxon>
        <taxon>Bacillales</taxon>
        <taxon>Caryophanaceae</taxon>
        <taxon>Planomicrobium</taxon>
    </lineage>
</organism>
<dbReference type="Pfam" id="PF25601">
    <property type="entry name" value="AAA_lid_14"/>
    <property type="match status" value="1"/>
</dbReference>
<dbReference type="RefSeq" id="WP_308787084.1">
    <property type="nucleotide sequence ID" value="NZ_JAUSWB010000004.1"/>
</dbReference>
<keyword evidence="3" id="KW-0902">Two-component regulatory system</keyword>
<dbReference type="EMBL" id="JAUSWB010000004">
    <property type="protein sequence ID" value="MDQ0428935.1"/>
    <property type="molecule type" value="Genomic_DNA"/>
</dbReference>
<keyword evidence="2" id="KW-0067">ATP-binding</keyword>
<dbReference type="Gene3D" id="3.40.50.2300">
    <property type="match status" value="1"/>
</dbReference>
<reference evidence="7 8" key="1">
    <citation type="submission" date="2023-07" db="EMBL/GenBank/DDBJ databases">
        <title>Genomic Encyclopedia of Type Strains, Phase IV (KMG-IV): sequencing the most valuable type-strain genomes for metagenomic binning, comparative biology and taxonomic classification.</title>
        <authorList>
            <person name="Goeker M."/>
        </authorList>
    </citation>
    <scope>NUCLEOTIDE SEQUENCE [LARGE SCALE GENOMIC DNA]</scope>
    <source>
        <strain evidence="7 8">DSM 16419</strain>
    </source>
</reference>
<name>A0ABU0GWK6_9BACL</name>
<accession>A0ABU0GWK6</accession>
<gene>
    <name evidence="7" type="ORF">QOZ98_001762</name>
</gene>
<sequence>MRKIKIGFISPYEAMVPMVEELGEKQEDLQVATKVGNLEEGVKYAKEMERSGYDLIISRGGTAGLIRNAISLPVIDVHMSGYDLLRTIMLTEGHSKEKKVLVGFTNITLGAASIINLLEIDMTVVTIQDANEVDVVLKSLKDEKHTIVLGDVVTVAAAQRLGMSGFLIQSGRESIMEAFEEARRQFVYQQKSQRLVNVMRYFLGARKMDMLIATAQGDVIFENWSKFPGSPISQNEWIELVNQAFQTGNSIFRTVDTFQIRVDLFQEQEEKVAMILFEDLLTAYPNITIEQIDQLPYIVTESAAMKRIKNLVEKPLMAKENIVLIGKAGVGKKELARYIHAVHGKNGFFVSVDLDKLDQVEESFANSKIDTVFIHLSQVPELKKVNELQHILAIAEQKNVQIIFSQQEVFEELKINLGMDEAVIIHLPSLQERTEDIETLVQQFLMEFHQELGTQPIKVRKNAIEYLKNMQWPGNTTI</sequence>
<proteinExistence type="predicted"/>
<dbReference type="Gene3D" id="1.10.8.60">
    <property type="match status" value="1"/>
</dbReference>
<dbReference type="Pfam" id="PF06506">
    <property type="entry name" value="PrpR_N"/>
    <property type="match status" value="1"/>
</dbReference>
<keyword evidence="5" id="KW-0010">Activator</keyword>
<dbReference type="InterPro" id="IPR058031">
    <property type="entry name" value="AAA_lid_NorR"/>
</dbReference>
<dbReference type="SUPFAM" id="SSF159800">
    <property type="entry name" value="PrpR receptor domain-like"/>
    <property type="match status" value="1"/>
</dbReference>
<evidence type="ECO:0000256" key="5">
    <source>
        <dbReference type="ARBA" id="ARBA00023159"/>
    </source>
</evidence>
<evidence type="ECO:0000259" key="6">
    <source>
        <dbReference type="PROSITE" id="PS50045"/>
    </source>
</evidence>
<dbReference type="PANTHER" id="PTHR32071">
    <property type="entry name" value="TRANSCRIPTIONAL REGULATORY PROTEIN"/>
    <property type="match status" value="1"/>
</dbReference>
<dbReference type="Proteomes" id="UP001241988">
    <property type="component" value="Unassembled WGS sequence"/>
</dbReference>
<keyword evidence="8" id="KW-1185">Reference proteome</keyword>
<dbReference type="PANTHER" id="PTHR32071:SF95">
    <property type="entry name" value="DNA-BINDING TRANSCRIPTIONAL REGULATOR NTRC"/>
    <property type="match status" value="1"/>
</dbReference>
<keyword evidence="4" id="KW-0238">DNA-binding</keyword>
<evidence type="ECO:0000256" key="1">
    <source>
        <dbReference type="ARBA" id="ARBA00022741"/>
    </source>
</evidence>
<dbReference type="Pfam" id="PF14532">
    <property type="entry name" value="Sigma54_activ_2"/>
    <property type="match status" value="1"/>
</dbReference>
<dbReference type="InterPro" id="IPR027417">
    <property type="entry name" value="P-loop_NTPase"/>
</dbReference>
<dbReference type="Gene3D" id="3.40.50.300">
    <property type="entry name" value="P-loop containing nucleotide triphosphate hydrolases"/>
    <property type="match status" value="1"/>
</dbReference>
<evidence type="ECO:0000256" key="4">
    <source>
        <dbReference type="ARBA" id="ARBA00023125"/>
    </source>
</evidence>
<dbReference type="InterPro" id="IPR002078">
    <property type="entry name" value="Sigma_54_int"/>
</dbReference>
<protein>
    <submittedName>
        <fullName evidence="7">Transcriptional regulator with PAS, ATPase and Fis domain</fullName>
    </submittedName>
</protein>
<evidence type="ECO:0000313" key="8">
    <source>
        <dbReference type="Proteomes" id="UP001241988"/>
    </source>
</evidence>
<dbReference type="SUPFAM" id="SSF52540">
    <property type="entry name" value="P-loop containing nucleoside triphosphate hydrolases"/>
    <property type="match status" value="1"/>
</dbReference>
<dbReference type="InterPro" id="IPR010524">
    <property type="entry name" value="Sig_transdc_resp-reg_PrpR_N"/>
</dbReference>
<evidence type="ECO:0000256" key="3">
    <source>
        <dbReference type="ARBA" id="ARBA00023012"/>
    </source>
</evidence>
<comment type="caution">
    <text evidence="7">The sequence shown here is derived from an EMBL/GenBank/DDBJ whole genome shotgun (WGS) entry which is preliminary data.</text>
</comment>
<dbReference type="PROSITE" id="PS50045">
    <property type="entry name" value="SIGMA54_INTERACT_4"/>
    <property type="match status" value="1"/>
</dbReference>
<feature type="domain" description="Sigma-54 factor interaction" evidence="6">
    <location>
        <begin position="298"/>
        <end position="478"/>
    </location>
</feature>